<dbReference type="AlphaFoldDB" id="E0W525"/>
<feature type="chain" id="PRO_5007652749" evidence="1">
    <location>
        <begin position="27"/>
        <end position="245"/>
    </location>
</feature>
<keyword evidence="1" id="KW-0732">Signal</keyword>
<accession>E0W525</accession>
<evidence type="ECO:0000256" key="1">
    <source>
        <dbReference type="SAM" id="SignalP"/>
    </source>
</evidence>
<dbReference type="OrthoDB" id="101931at2759"/>
<reference evidence="3" key="1">
    <citation type="journal article" date="2011" name="Plant Cell">
        <title>Transcriptional programming and functional interactions within the Phytophthora sojae RXLR effector repertoire.</title>
        <authorList>
            <person name="Wang Q."/>
            <person name="Han C."/>
            <person name="Ferreira A.O."/>
            <person name="Yu X."/>
            <person name="Ye W."/>
            <person name="Tripathy S."/>
            <person name="Kale S.D."/>
            <person name="Gu B."/>
            <person name="Sheng Y."/>
            <person name="Sui Y."/>
            <person name="Wang X."/>
            <person name="Zhang Z."/>
            <person name="Cheng B."/>
            <person name="Dong S."/>
            <person name="Shan W."/>
            <person name="Zheng X."/>
            <person name="Dou D."/>
            <person name="Tyler B.M."/>
            <person name="Wang Y."/>
        </authorList>
    </citation>
    <scope>NUCLEOTIDE SEQUENCE</scope>
    <source>
        <strain evidence="2">P7064</strain>
        <strain evidence="3">P7076</strain>
    </source>
</reference>
<gene>
    <name evidence="3" type="primary">Avh</name>
</gene>
<proteinExistence type="predicted"/>
<evidence type="ECO:0000313" key="2">
    <source>
        <dbReference type="EMBL" id="AEK80984.1"/>
    </source>
</evidence>
<dbReference type="RefSeq" id="XP_009528986.1">
    <property type="nucleotide sequence ID" value="XM_009530691.1"/>
</dbReference>
<dbReference type="EMBL" id="JN254173">
    <property type="protein sequence ID" value="AEK80986.1"/>
    <property type="molecule type" value="Genomic_DNA"/>
</dbReference>
<feature type="signal peptide" evidence="1">
    <location>
        <begin position="1"/>
        <end position="26"/>
    </location>
</feature>
<dbReference type="HOGENOM" id="CLU_071191_1_0_1"/>
<organism evidence="3">
    <name type="scientific">Phytophthora sojae</name>
    <name type="common">Soybean stem and root rot agent</name>
    <name type="synonym">Phytophthora megasperma f. sp. glycines</name>
    <dbReference type="NCBI Taxonomy" id="67593"/>
    <lineage>
        <taxon>Eukaryota</taxon>
        <taxon>Sar</taxon>
        <taxon>Stramenopiles</taxon>
        <taxon>Oomycota</taxon>
        <taxon>Peronosporomycetes</taxon>
        <taxon>Peronosporales</taxon>
        <taxon>Peronosporaceae</taxon>
        <taxon>Phytophthora</taxon>
    </lineage>
</organism>
<evidence type="ECO:0000313" key="3">
    <source>
        <dbReference type="EMBL" id="AEK80986.1"/>
    </source>
</evidence>
<protein>
    <submittedName>
        <fullName evidence="3">Avh230</fullName>
    </submittedName>
</protein>
<dbReference type="SMR" id="E0W525"/>
<name>E0W525_PHYSO</name>
<dbReference type="VEuPathDB" id="FungiDB:PHYSODRAFT_286275"/>
<dbReference type="EMBL" id="JN254171">
    <property type="protein sequence ID" value="AEK80984.1"/>
    <property type="molecule type" value="Genomic_DNA"/>
</dbReference>
<dbReference type="KEGG" id="psoj:PHYSODRAFT_286275"/>
<sequence length="245" mass="27832">MLSSRWLTTLLMLMAVSVLITSGVNATELSQDQVPLPVSGSRRMLLRGATEADADNEDRGGFSWLRQQYWLETEKSKSYVKQALGLDGLEGAALKAAPNFVHYDDFVYARQGNILKNWLDEGLTTPQLAKHYKLNDIPAIELKKDTNKYKKLVRFAKMEDEKIFNLRNSDVDVKMVNGGSPAEMEAKLEAWVSARRPRYYVRKMLNLDNRSRKTLLGSKYYSYYGRFLGLTGQKPTLPQKPAVEA</sequence>